<dbReference type="EMBL" id="JAGTJQ010000004">
    <property type="protein sequence ID" value="KAH7033621.1"/>
    <property type="molecule type" value="Genomic_DNA"/>
</dbReference>
<evidence type="ECO:0000256" key="4">
    <source>
        <dbReference type="ARBA" id="ARBA00022692"/>
    </source>
</evidence>
<evidence type="ECO:0000256" key="3">
    <source>
        <dbReference type="ARBA" id="ARBA00004240"/>
    </source>
</evidence>
<keyword evidence="7" id="KW-0496">Mitochondrion</keyword>
<dbReference type="GO" id="GO:0005783">
    <property type="term" value="C:endoplasmic reticulum"/>
    <property type="evidence" value="ECO:0007669"/>
    <property type="project" value="UniProtKB-SubCell"/>
</dbReference>
<reference evidence="11" key="1">
    <citation type="journal article" date="2021" name="Nat. Commun.">
        <title>Genetic determinants of endophytism in the Arabidopsis root mycobiome.</title>
        <authorList>
            <person name="Mesny F."/>
            <person name="Miyauchi S."/>
            <person name="Thiergart T."/>
            <person name="Pickel B."/>
            <person name="Atanasova L."/>
            <person name="Karlsson M."/>
            <person name="Huettel B."/>
            <person name="Barry K.W."/>
            <person name="Haridas S."/>
            <person name="Chen C."/>
            <person name="Bauer D."/>
            <person name="Andreopoulos W."/>
            <person name="Pangilinan J."/>
            <person name="LaButti K."/>
            <person name="Riley R."/>
            <person name="Lipzen A."/>
            <person name="Clum A."/>
            <person name="Drula E."/>
            <person name="Henrissat B."/>
            <person name="Kohler A."/>
            <person name="Grigoriev I.V."/>
            <person name="Martin F.M."/>
            <person name="Hacquard S."/>
        </authorList>
    </citation>
    <scope>NUCLEOTIDE SEQUENCE</scope>
    <source>
        <strain evidence="11">MPI-CAGE-CH-0230</strain>
    </source>
</reference>
<dbReference type="InterPro" id="IPR002523">
    <property type="entry name" value="MgTranspt_CorA/ZnTranspt_ZntB"/>
</dbReference>
<dbReference type="GO" id="GO:0046873">
    <property type="term" value="F:metal ion transmembrane transporter activity"/>
    <property type="evidence" value="ECO:0007669"/>
    <property type="project" value="InterPro"/>
</dbReference>
<feature type="region of interest" description="Disordered" evidence="9">
    <location>
        <begin position="1"/>
        <end position="70"/>
    </location>
</feature>
<accession>A0A9P8YAE2</accession>
<evidence type="ECO:0000313" key="11">
    <source>
        <dbReference type="EMBL" id="KAH7033621.1"/>
    </source>
</evidence>
<dbReference type="GeneID" id="70181176"/>
<evidence type="ECO:0000256" key="10">
    <source>
        <dbReference type="SAM" id="Phobius"/>
    </source>
</evidence>
<dbReference type="Gene3D" id="1.20.58.340">
    <property type="entry name" value="Magnesium transport protein CorA, transmembrane region"/>
    <property type="match status" value="1"/>
</dbReference>
<dbReference type="InterPro" id="IPR029058">
    <property type="entry name" value="AB_hydrolase_fold"/>
</dbReference>
<protein>
    <recommendedName>
        <fullName evidence="13">DUF676 domain-containing protein</fullName>
    </recommendedName>
</protein>
<feature type="transmembrane region" description="Helical" evidence="10">
    <location>
        <begin position="1189"/>
        <end position="1214"/>
    </location>
</feature>
<evidence type="ECO:0008006" key="13">
    <source>
        <dbReference type="Google" id="ProtNLM"/>
    </source>
</evidence>
<dbReference type="SUPFAM" id="SSF53474">
    <property type="entry name" value="alpha/beta-Hydrolases"/>
    <property type="match status" value="1"/>
</dbReference>
<comment type="caution">
    <text evidence="11">The sequence shown here is derived from an EMBL/GenBank/DDBJ whole genome shotgun (WGS) entry which is preliminary data.</text>
</comment>
<keyword evidence="12" id="KW-1185">Reference proteome</keyword>
<evidence type="ECO:0000313" key="12">
    <source>
        <dbReference type="Proteomes" id="UP000756346"/>
    </source>
</evidence>
<dbReference type="InterPro" id="IPR052374">
    <property type="entry name" value="SERAC1"/>
</dbReference>
<evidence type="ECO:0000256" key="1">
    <source>
        <dbReference type="ARBA" id="ARBA00004141"/>
    </source>
</evidence>
<organism evidence="11 12">
    <name type="scientific">Microdochium trichocladiopsis</name>
    <dbReference type="NCBI Taxonomy" id="1682393"/>
    <lineage>
        <taxon>Eukaryota</taxon>
        <taxon>Fungi</taxon>
        <taxon>Dikarya</taxon>
        <taxon>Ascomycota</taxon>
        <taxon>Pezizomycotina</taxon>
        <taxon>Sordariomycetes</taxon>
        <taxon>Xylariomycetidae</taxon>
        <taxon>Xylariales</taxon>
        <taxon>Microdochiaceae</taxon>
        <taxon>Microdochium</taxon>
    </lineage>
</organism>
<dbReference type="InterPro" id="IPR045863">
    <property type="entry name" value="CorA_TM1_TM2"/>
</dbReference>
<keyword evidence="6 10" id="KW-1133">Transmembrane helix</keyword>
<dbReference type="Pfam" id="PF01544">
    <property type="entry name" value="CorA"/>
    <property type="match status" value="1"/>
</dbReference>
<dbReference type="PANTHER" id="PTHR48182">
    <property type="entry name" value="PROTEIN SERAC1"/>
    <property type="match status" value="1"/>
</dbReference>
<evidence type="ECO:0000256" key="5">
    <source>
        <dbReference type="ARBA" id="ARBA00022824"/>
    </source>
</evidence>
<dbReference type="GO" id="GO:0005739">
    <property type="term" value="C:mitochondrion"/>
    <property type="evidence" value="ECO:0007669"/>
    <property type="project" value="UniProtKB-SubCell"/>
</dbReference>
<dbReference type="SUPFAM" id="SSF144083">
    <property type="entry name" value="Magnesium transport protein CorA, transmembrane region"/>
    <property type="match status" value="1"/>
</dbReference>
<feature type="compositionally biased region" description="Basic and acidic residues" evidence="9">
    <location>
        <begin position="1019"/>
        <end position="1043"/>
    </location>
</feature>
<evidence type="ECO:0000256" key="8">
    <source>
        <dbReference type="ARBA" id="ARBA00023136"/>
    </source>
</evidence>
<proteinExistence type="predicted"/>
<evidence type="ECO:0000256" key="7">
    <source>
        <dbReference type="ARBA" id="ARBA00023128"/>
    </source>
</evidence>
<evidence type="ECO:0000256" key="2">
    <source>
        <dbReference type="ARBA" id="ARBA00004173"/>
    </source>
</evidence>
<keyword evidence="4 10" id="KW-0812">Transmembrane</keyword>
<dbReference type="GO" id="GO:0016020">
    <property type="term" value="C:membrane"/>
    <property type="evidence" value="ECO:0007669"/>
    <property type="project" value="UniProtKB-SubCell"/>
</dbReference>
<gene>
    <name evidence="11" type="ORF">B0I36DRAFT_287943</name>
</gene>
<sequence length="1318" mass="148757">MVSAQPVMPGAWSLPHDELLATQSQSEHQTESTKQADQQSDYEDSSDVGKSAERSVLESESQAGFSQLDGDVKGQGYNETLVDIVAIPCIGASPVDTWSREPFDATYFDSAPPNVVESQSQDVQHRLPDGVVAPDSRRPPTKTSPSWIRQGIRQEINTARIMLYRHRTVHAGFTLDDAADDLLQHLVRIRAGLNQSRPFFFICHSIGGLVAKLALVKASQIEDLRPLMYACHGITFFATPHRGSSYLSMPKLRESIQHLLFLQVPLPPSITGDLRLGYKPLIRIHDRFTDIASEMRVWTFCETVDSQLSGLGTSDHDEVHFSAPIASIKSSLSETRGEKVFSLESDHAHCASFGPGNVRIMHSYLQDLGAAVRKAQKLSASFDHTPLKLNDKVKVELIGFYEDPDDTKDQDIRLYIAKHNLAHFLEMGPERCLKERLETVAARPQRMSAAKQGYSSLRQGNSFGASSALQVFSGVQKFGQKVFGVSRGASDASIVPPDADSPATKAINDAEGVPIPEIVLEPLPPAIDYTITRSQSSRPASAPVPSEGLRQDVKLQQGSDSEGDLAAGTSRDFMKGMPALVPTDTASPSQARTTSSASSYSSRNASRTADAQEMTAGFSRPDPNKRKIMWIHLPFNNPHWVKLVFDKLAETHDRSYSWLLNNEHWAKRHVKDRHANQHASYVRSGCAFAPSQSHTPALHPVAGGIIDPRRLSDSLEKDAPSHLYVFLPYLNFDTYLNVIRRRNIVRRRMAQGRARPVPPDIAQLDSLEARVIWDYIGYDPPLNTRRTLDQYGYPELQDTYARDDDQMLYKLTKERFSLPFKKKDMYNTGAEKQILASLKTPLDSNPDLPAHFLRDSARTGSIAAMSPTSGESEDTAVADSEVEEDILDGNVLIVDQLWMWAINTSTVATFFPKRESHPSEGQMFQQADLRNSIYNELNGDLTGRCDNALELAAFIVLHAVTVLIDRTSHPDLEVFRIFEEALGILNERMTSSLKRFRMATFKGRIGEDPTSSESESDGYDDRPESIKKRHQREMAQAERENRENTSALLELRDMDDELLTLKNLFDEQAKVVETMSGNYERPELLDLTGNGRRYLEEAKERLDDYRRITKDLLFRIEATRNDYDKFQEMVQRKAQLDEVRWSRLQTELASSQNLSVMIFTTFTVIFLPLSFFTSLFGMNTAEWAPDEDYISLTTIGAISLPSSVLLILLSLILAFSTRVQGWFRSMFHLVTSTIKLAISVFARVEPKQRRRARQEVKKEAVRMRREQRRQRKRERGYDFWETVWENRRSRYDIPDSNLRNATERRLQGRGDTWNTLAS</sequence>
<evidence type="ECO:0000256" key="9">
    <source>
        <dbReference type="SAM" id="MobiDB-lite"/>
    </source>
</evidence>
<dbReference type="Gene3D" id="3.40.50.1820">
    <property type="entry name" value="alpha/beta hydrolase"/>
    <property type="match status" value="1"/>
</dbReference>
<comment type="subcellular location">
    <subcellularLocation>
        <location evidence="3">Endoplasmic reticulum</location>
    </subcellularLocation>
    <subcellularLocation>
        <location evidence="1">Membrane</location>
        <topology evidence="1">Multi-pass membrane protein</topology>
    </subcellularLocation>
    <subcellularLocation>
        <location evidence="2">Mitochondrion</location>
    </subcellularLocation>
</comment>
<keyword evidence="5" id="KW-0256">Endoplasmic reticulum</keyword>
<evidence type="ECO:0000256" key="6">
    <source>
        <dbReference type="ARBA" id="ARBA00022989"/>
    </source>
</evidence>
<dbReference type="PANTHER" id="PTHR48182:SF2">
    <property type="entry name" value="PROTEIN SERAC1"/>
    <property type="match status" value="1"/>
</dbReference>
<dbReference type="OrthoDB" id="361039at2759"/>
<name>A0A9P8YAE2_9PEZI</name>
<feature type="compositionally biased region" description="Low complexity" evidence="9">
    <location>
        <begin position="585"/>
        <end position="609"/>
    </location>
</feature>
<feature type="region of interest" description="Disordered" evidence="9">
    <location>
        <begin position="532"/>
        <end position="621"/>
    </location>
</feature>
<dbReference type="RefSeq" id="XP_046014453.1">
    <property type="nucleotide sequence ID" value="XM_046151630.1"/>
</dbReference>
<dbReference type="Proteomes" id="UP000756346">
    <property type="component" value="Unassembled WGS sequence"/>
</dbReference>
<feature type="transmembrane region" description="Helical" evidence="10">
    <location>
        <begin position="1226"/>
        <end position="1244"/>
    </location>
</feature>
<keyword evidence="8 10" id="KW-0472">Membrane</keyword>
<feature type="compositionally biased region" description="Polar residues" evidence="9">
    <location>
        <begin position="21"/>
        <end position="39"/>
    </location>
</feature>
<feature type="region of interest" description="Disordered" evidence="9">
    <location>
        <begin position="1004"/>
        <end position="1047"/>
    </location>
</feature>
<feature type="transmembrane region" description="Helical" evidence="10">
    <location>
        <begin position="1154"/>
        <end position="1177"/>
    </location>
</feature>